<feature type="region of interest" description="Disordered" evidence="1">
    <location>
        <begin position="72"/>
        <end position="129"/>
    </location>
</feature>
<evidence type="ECO:0000313" key="2">
    <source>
        <dbReference type="EnsemblPlants" id="ORUFI05G04050.1"/>
    </source>
</evidence>
<evidence type="ECO:0000256" key="1">
    <source>
        <dbReference type="SAM" id="MobiDB-lite"/>
    </source>
</evidence>
<accession>A0A0E0PHS1</accession>
<dbReference type="Gramene" id="ORUFI05G04050.1">
    <property type="protein sequence ID" value="ORUFI05G04050.1"/>
    <property type="gene ID" value="ORUFI05G04050"/>
</dbReference>
<name>A0A0E0PHS1_ORYRU</name>
<protein>
    <submittedName>
        <fullName evidence="2">Uncharacterized protein</fullName>
    </submittedName>
</protein>
<sequence length="129" mass="14332">MSGHCRPHPISLSVAPQPKPSRHRPCLGEVNPFFPFPLSFSHHCRPKRALVVAVPASSLSLSASYRLPWICGTREHHPTPASPSSNYRRAGAPPPSLPSVTRLEGGERKKREEEGKEKEKERLTAKRQS</sequence>
<dbReference type="EnsemblPlants" id="ORUFI05G04050.1">
    <property type="protein sequence ID" value="ORUFI05G04050.1"/>
    <property type="gene ID" value="ORUFI05G04050"/>
</dbReference>
<organism evidence="2 3">
    <name type="scientific">Oryza rufipogon</name>
    <name type="common">Brownbeard rice</name>
    <name type="synonym">Asian wild rice</name>
    <dbReference type="NCBI Taxonomy" id="4529"/>
    <lineage>
        <taxon>Eukaryota</taxon>
        <taxon>Viridiplantae</taxon>
        <taxon>Streptophyta</taxon>
        <taxon>Embryophyta</taxon>
        <taxon>Tracheophyta</taxon>
        <taxon>Spermatophyta</taxon>
        <taxon>Magnoliopsida</taxon>
        <taxon>Liliopsida</taxon>
        <taxon>Poales</taxon>
        <taxon>Poaceae</taxon>
        <taxon>BOP clade</taxon>
        <taxon>Oryzoideae</taxon>
        <taxon>Oryzeae</taxon>
        <taxon>Oryzinae</taxon>
        <taxon>Oryza</taxon>
    </lineage>
</organism>
<dbReference type="HOGENOM" id="CLU_1952357_0_0_1"/>
<reference evidence="2" key="2">
    <citation type="submission" date="2015-06" db="UniProtKB">
        <authorList>
            <consortium name="EnsemblPlants"/>
        </authorList>
    </citation>
    <scope>IDENTIFICATION</scope>
</reference>
<dbReference type="AlphaFoldDB" id="A0A0E0PHS1"/>
<dbReference type="Proteomes" id="UP000008022">
    <property type="component" value="Unassembled WGS sequence"/>
</dbReference>
<proteinExistence type="predicted"/>
<evidence type="ECO:0000313" key="3">
    <source>
        <dbReference type="Proteomes" id="UP000008022"/>
    </source>
</evidence>
<feature type="compositionally biased region" description="Basic and acidic residues" evidence="1">
    <location>
        <begin position="104"/>
        <end position="129"/>
    </location>
</feature>
<feature type="region of interest" description="Disordered" evidence="1">
    <location>
        <begin position="1"/>
        <end position="26"/>
    </location>
</feature>
<keyword evidence="3" id="KW-1185">Reference proteome</keyword>
<reference evidence="3" key="1">
    <citation type="submission" date="2013-06" db="EMBL/GenBank/DDBJ databases">
        <authorList>
            <person name="Zhao Q."/>
        </authorList>
    </citation>
    <scope>NUCLEOTIDE SEQUENCE</scope>
    <source>
        <strain evidence="3">cv. W1943</strain>
    </source>
</reference>